<sequence length="56" mass="6972">MFELILYEYRARKLFLLLIPLLIVVQKGIIEREEAYLTRKFGNDYMSYQPQVRRWF</sequence>
<comment type="caution">
    <text evidence="1">The sequence shown here is derived from an EMBL/GenBank/DDBJ whole genome shotgun (WGS) entry which is preliminary data.</text>
</comment>
<keyword evidence="2" id="KW-1185">Reference proteome</keyword>
<accession>A0ABX0UIE4</accession>
<dbReference type="EMBL" id="JAASQJ010000002">
    <property type="protein sequence ID" value="NIJ52706.1"/>
    <property type="molecule type" value="Genomic_DNA"/>
</dbReference>
<protein>
    <submittedName>
        <fullName evidence="1">Protein-S-isoprenylcysteine O-methyltransferase Ste14</fullName>
    </submittedName>
</protein>
<proteinExistence type="predicted"/>
<evidence type="ECO:0000313" key="2">
    <source>
        <dbReference type="Proteomes" id="UP001179181"/>
    </source>
</evidence>
<dbReference type="Proteomes" id="UP001179181">
    <property type="component" value="Unassembled WGS sequence"/>
</dbReference>
<dbReference type="Gene3D" id="1.20.120.1630">
    <property type="match status" value="1"/>
</dbReference>
<organism evidence="1 2">
    <name type="scientific">Dyadobacter arcticus</name>
    <dbReference type="NCBI Taxonomy" id="1078754"/>
    <lineage>
        <taxon>Bacteria</taxon>
        <taxon>Pseudomonadati</taxon>
        <taxon>Bacteroidota</taxon>
        <taxon>Cytophagia</taxon>
        <taxon>Cytophagales</taxon>
        <taxon>Spirosomataceae</taxon>
        <taxon>Dyadobacter</taxon>
    </lineage>
</organism>
<gene>
    <name evidence="1" type="ORF">FHS68_001876</name>
</gene>
<name>A0ABX0UIE4_9BACT</name>
<evidence type="ECO:0000313" key="1">
    <source>
        <dbReference type="EMBL" id="NIJ52706.1"/>
    </source>
</evidence>
<reference evidence="1 2" key="1">
    <citation type="submission" date="2020-03" db="EMBL/GenBank/DDBJ databases">
        <title>Genomic Encyclopedia of Type Strains, Phase IV (KMG-IV): sequencing the most valuable type-strain genomes for metagenomic binning, comparative biology and taxonomic classification.</title>
        <authorList>
            <person name="Goeker M."/>
        </authorList>
    </citation>
    <scope>NUCLEOTIDE SEQUENCE [LARGE SCALE GENOMIC DNA]</scope>
    <source>
        <strain evidence="1 2">DSM 102865</strain>
    </source>
</reference>